<dbReference type="AlphaFoldDB" id="X1RKP5"/>
<reference evidence="9" key="1">
    <citation type="journal article" date="2014" name="Front. Microbiol.">
        <title>High frequency of phylogenetically diverse reductive dehalogenase-homologous genes in deep subseafloor sedimentary metagenomes.</title>
        <authorList>
            <person name="Kawai M."/>
            <person name="Futagami T."/>
            <person name="Toyoda A."/>
            <person name="Takaki Y."/>
            <person name="Nishi S."/>
            <person name="Hori S."/>
            <person name="Arai W."/>
            <person name="Tsubouchi T."/>
            <person name="Morono Y."/>
            <person name="Uchiyama I."/>
            <person name="Ito T."/>
            <person name="Fujiyama A."/>
            <person name="Inagaki F."/>
            <person name="Takami H."/>
        </authorList>
    </citation>
    <scope>NUCLEOTIDE SEQUENCE</scope>
    <source>
        <strain evidence="9">Expedition CK06-06</strain>
    </source>
</reference>
<dbReference type="Gene3D" id="3.40.640.10">
    <property type="entry name" value="Type I PLP-dependent aspartate aminotransferase-like (Major domain)"/>
    <property type="match status" value="1"/>
</dbReference>
<dbReference type="PROSITE" id="PS00595">
    <property type="entry name" value="AA_TRANSFER_CLASS_5"/>
    <property type="match status" value="1"/>
</dbReference>
<dbReference type="EC" id="2.8.1.7" evidence="3"/>
<evidence type="ECO:0000256" key="7">
    <source>
        <dbReference type="ARBA" id="ARBA00023014"/>
    </source>
</evidence>
<dbReference type="SUPFAM" id="SSF53383">
    <property type="entry name" value="PLP-dependent transferases"/>
    <property type="match status" value="1"/>
</dbReference>
<name>X1RKP5_9ZZZZ</name>
<feature type="non-terminal residue" evidence="9">
    <location>
        <position position="242"/>
    </location>
</feature>
<dbReference type="EMBL" id="BARW01010859">
    <property type="protein sequence ID" value="GAI81347.1"/>
    <property type="molecule type" value="Genomic_DNA"/>
</dbReference>
<dbReference type="GO" id="GO:0046872">
    <property type="term" value="F:metal ion binding"/>
    <property type="evidence" value="ECO:0007669"/>
    <property type="project" value="UniProtKB-KW"/>
</dbReference>
<proteinExistence type="inferred from homology"/>
<dbReference type="InterPro" id="IPR000192">
    <property type="entry name" value="Aminotrans_V_dom"/>
</dbReference>
<protein>
    <recommendedName>
        <fullName evidence="3">cysteine desulfurase</fullName>
        <ecNumber evidence="3">2.8.1.7</ecNumber>
    </recommendedName>
</protein>
<evidence type="ECO:0000256" key="6">
    <source>
        <dbReference type="ARBA" id="ARBA00023004"/>
    </source>
</evidence>
<dbReference type="GO" id="GO:0031071">
    <property type="term" value="F:cysteine desulfurase activity"/>
    <property type="evidence" value="ECO:0007669"/>
    <property type="project" value="UniProtKB-EC"/>
</dbReference>
<feature type="domain" description="Aminotransferase class V" evidence="8">
    <location>
        <begin position="1"/>
        <end position="242"/>
    </location>
</feature>
<dbReference type="Pfam" id="PF00266">
    <property type="entry name" value="Aminotran_5"/>
    <property type="match status" value="1"/>
</dbReference>
<organism evidence="9">
    <name type="scientific">marine sediment metagenome</name>
    <dbReference type="NCBI Taxonomy" id="412755"/>
    <lineage>
        <taxon>unclassified sequences</taxon>
        <taxon>metagenomes</taxon>
        <taxon>ecological metagenomes</taxon>
    </lineage>
</organism>
<dbReference type="InterPro" id="IPR015424">
    <property type="entry name" value="PyrdxlP-dep_Trfase"/>
</dbReference>
<evidence type="ECO:0000256" key="5">
    <source>
        <dbReference type="ARBA" id="ARBA00022898"/>
    </source>
</evidence>
<dbReference type="PANTHER" id="PTHR11601:SF34">
    <property type="entry name" value="CYSTEINE DESULFURASE"/>
    <property type="match status" value="1"/>
</dbReference>
<evidence type="ECO:0000256" key="4">
    <source>
        <dbReference type="ARBA" id="ARBA00022723"/>
    </source>
</evidence>
<evidence type="ECO:0000259" key="8">
    <source>
        <dbReference type="Pfam" id="PF00266"/>
    </source>
</evidence>
<keyword evidence="7" id="KW-0411">Iron-sulfur</keyword>
<dbReference type="PANTHER" id="PTHR11601">
    <property type="entry name" value="CYSTEINE DESULFURYLASE FAMILY MEMBER"/>
    <property type="match status" value="1"/>
</dbReference>
<evidence type="ECO:0000256" key="1">
    <source>
        <dbReference type="ARBA" id="ARBA00001933"/>
    </source>
</evidence>
<dbReference type="InterPro" id="IPR015422">
    <property type="entry name" value="PyrdxlP-dep_Trfase_small"/>
</dbReference>
<keyword evidence="6" id="KW-0408">Iron</keyword>
<dbReference type="Gene3D" id="3.90.1150.10">
    <property type="entry name" value="Aspartate Aminotransferase, domain 1"/>
    <property type="match status" value="1"/>
</dbReference>
<evidence type="ECO:0000256" key="3">
    <source>
        <dbReference type="ARBA" id="ARBA00012239"/>
    </source>
</evidence>
<accession>X1RKP5</accession>
<keyword evidence="4" id="KW-0479">Metal-binding</keyword>
<evidence type="ECO:0000313" key="9">
    <source>
        <dbReference type="EMBL" id="GAI81347.1"/>
    </source>
</evidence>
<comment type="similarity">
    <text evidence="2">Belongs to the class-V pyridoxal-phosphate-dependent aminotransferase family. NifS/IscS subfamily.</text>
</comment>
<sequence>MDEYGSVDPDDVKKAITDKTILISVMHANNEIGTIEPIAEIGKIAREAGIYFHTDTVQTAGHIPIDVDELGVDLLSISAHKLYGPKGVGALYVRKGTKLVSLVHGGDQERGRRAGTHNAPGIIGFGRAVELARQEMNQEAERLTPLRDRLINGLLERIDHTRLNGHPEKRLPNNVNISVDFVEGESMCLGLDMAGICASTGSACASSTLESSHVLLATGLSPERAYGSLRFTLGKWTTEEEI</sequence>
<gene>
    <name evidence="9" type="ORF">S12H4_21184</name>
</gene>
<evidence type="ECO:0000256" key="2">
    <source>
        <dbReference type="ARBA" id="ARBA00006490"/>
    </source>
</evidence>
<dbReference type="InterPro" id="IPR020578">
    <property type="entry name" value="Aminotrans_V_PyrdxlP_BS"/>
</dbReference>
<dbReference type="GO" id="GO:0051536">
    <property type="term" value="F:iron-sulfur cluster binding"/>
    <property type="evidence" value="ECO:0007669"/>
    <property type="project" value="UniProtKB-KW"/>
</dbReference>
<dbReference type="InterPro" id="IPR015421">
    <property type="entry name" value="PyrdxlP-dep_Trfase_major"/>
</dbReference>
<comment type="cofactor">
    <cofactor evidence="1">
        <name>pyridoxal 5'-phosphate</name>
        <dbReference type="ChEBI" id="CHEBI:597326"/>
    </cofactor>
</comment>
<keyword evidence="5" id="KW-0663">Pyridoxal phosphate</keyword>
<comment type="caution">
    <text evidence="9">The sequence shown here is derived from an EMBL/GenBank/DDBJ whole genome shotgun (WGS) entry which is preliminary data.</text>
</comment>